<keyword evidence="4 9" id="KW-0808">Transferase</keyword>
<dbReference type="PRINTS" id="PR01549">
    <property type="entry name" value="AUTOINDCRSYN"/>
</dbReference>
<dbReference type="PROSITE" id="PS00949">
    <property type="entry name" value="AUTOINDUCER_SYNTH_1"/>
    <property type="match status" value="1"/>
</dbReference>
<keyword evidence="3 8" id="KW-0673">Quorum sensing</keyword>
<evidence type="ECO:0000256" key="8">
    <source>
        <dbReference type="PROSITE-ProRule" id="PRU00533"/>
    </source>
</evidence>
<dbReference type="AlphaFoldDB" id="A0A3M8SYN8"/>
<dbReference type="GO" id="GO:0009372">
    <property type="term" value="P:quorum sensing"/>
    <property type="evidence" value="ECO:0007669"/>
    <property type="project" value="UniProtKB-UniRule"/>
</dbReference>
<evidence type="ECO:0000313" key="11">
    <source>
        <dbReference type="Proteomes" id="UP000267049"/>
    </source>
</evidence>
<comment type="similarity">
    <text evidence="8 9">Belongs to the autoinducer synthase family.</text>
</comment>
<comment type="caution">
    <text evidence="10">The sequence shown here is derived from an EMBL/GenBank/DDBJ whole genome shotgun (WGS) entry which is preliminary data.</text>
</comment>
<keyword evidence="5 9" id="KW-0949">S-adenosyl-L-methionine</keyword>
<gene>
    <name evidence="10" type="ORF">EER27_08305</name>
</gene>
<evidence type="ECO:0000256" key="2">
    <source>
        <dbReference type="ARBA" id="ARBA00018768"/>
    </source>
</evidence>
<dbReference type="PANTHER" id="PTHR39322">
    <property type="entry name" value="ACYL-HOMOSERINE-LACTONE SYNTHASE"/>
    <property type="match status" value="1"/>
</dbReference>
<dbReference type="GO" id="GO:0007165">
    <property type="term" value="P:signal transduction"/>
    <property type="evidence" value="ECO:0007669"/>
    <property type="project" value="TreeGrafter"/>
</dbReference>
<evidence type="ECO:0000256" key="1">
    <source>
        <dbReference type="ARBA" id="ARBA00012340"/>
    </source>
</evidence>
<organism evidence="10 11">
    <name type="scientific">Montanilutibacter psychrotolerans</name>
    <dbReference type="NCBI Taxonomy" id="1327343"/>
    <lineage>
        <taxon>Bacteria</taxon>
        <taxon>Pseudomonadati</taxon>
        <taxon>Pseudomonadota</taxon>
        <taxon>Gammaproteobacteria</taxon>
        <taxon>Lysobacterales</taxon>
        <taxon>Lysobacteraceae</taxon>
        <taxon>Montanilutibacter</taxon>
    </lineage>
</organism>
<dbReference type="InterPro" id="IPR001690">
    <property type="entry name" value="Autoind_synthase"/>
</dbReference>
<dbReference type="Gene3D" id="3.40.630.30">
    <property type="match status" value="1"/>
</dbReference>
<reference evidence="10 11" key="1">
    <citation type="submission" date="2018-11" db="EMBL/GenBank/DDBJ databases">
        <title>Lysobacter cryohumiis sp. nov., isolated from soil in the Tianshan Mountains, Xinjiang, China.</title>
        <authorList>
            <person name="Luo Y."/>
            <person name="Sheng H."/>
        </authorList>
    </citation>
    <scope>NUCLEOTIDE SEQUENCE [LARGE SCALE GENOMIC DNA]</scope>
    <source>
        <strain evidence="10 11">ZS60</strain>
    </source>
</reference>
<accession>A0A3M8SYN8</accession>
<dbReference type="PROSITE" id="PS51187">
    <property type="entry name" value="AUTOINDUCER_SYNTH_2"/>
    <property type="match status" value="1"/>
</dbReference>
<evidence type="ECO:0000313" key="10">
    <source>
        <dbReference type="EMBL" id="RNF84374.1"/>
    </source>
</evidence>
<protein>
    <recommendedName>
        <fullName evidence="2 9">Acyl-homoserine-lactone synthase</fullName>
        <ecNumber evidence="1 9">2.3.1.184</ecNumber>
    </recommendedName>
    <alternativeName>
        <fullName evidence="9">Autoinducer synthesis protein</fullName>
    </alternativeName>
</protein>
<keyword evidence="11" id="KW-1185">Reference proteome</keyword>
<dbReference type="EMBL" id="RIBS01000003">
    <property type="protein sequence ID" value="RNF84374.1"/>
    <property type="molecule type" value="Genomic_DNA"/>
</dbReference>
<proteinExistence type="inferred from homology"/>
<evidence type="ECO:0000256" key="5">
    <source>
        <dbReference type="ARBA" id="ARBA00022691"/>
    </source>
</evidence>
<evidence type="ECO:0000256" key="9">
    <source>
        <dbReference type="RuleBase" id="RU361135"/>
    </source>
</evidence>
<dbReference type="Proteomes" id="UP000267049">
    <property type="component" value="Unassembled WGS sequence"/>
</dbReference>
<dbReference type="EC" id="2.3.1.184" evidence="1 9"/>
<dbReference type="SUPFAM" id="SSF55729">
    <property type="entry name" value="Acyl-CoA N-acyltransferases (Nat)"/>
    <property type="match status" value="1"/>
</dbReference>
<evidence type="ECO:0000256" key="4">
    <source>
        <dbReference type="ARBA" id="ARBA00022679"/>
    </source>
</evidence>
<dbReference type="OrthoDB" id="6023281at2"/>
<dbReference type="InterPro" id="IPR016181">
    <property type="entry name" value="Acyl_CoA_acyltransferase"/>
</dbReference>
<name>A0A3M8SYN8_9GAMM</name>
<evidence type="ECO:0000256" key="6">
    <source>
        <dbReference type="ARBA" id="ARBA00022929"/>
    </source>
</evidence>
<dbReference type="Pfam" id="PF00765">
    <property type="entry name" value="Autoind_synth"/>
    <property type="match status" value="1"/>
</dbReference>
<sequence>MTQITIARAGEAALHAPLLDSMYRLRTDVFHHRLGWEVRVENGREHDWFDLIGPYYVVAHEASSSEPHAVGCCRLLPTQGPNMLRDIFPFLADGSAVPVGPRIWEISRFAVAEDHTRGLYGFSDLPTTMMAEVMRFAASRGIEAIVGVTSAPFERMLLKLGLQLHRLGEPRRIGNVKSLAFYLPVSDQNLLALGVEPVHATLAEAA</sequence>
<evidence type="ECO:0000256" key="3">
    <source>
        <dbReference type="ARBA" id="ARBA00022654"/>
    </source>
</evidence>
<evidence type="ECO:0000256" key="7">
    <source>
        <dbReference type="ARBA" id="ARBA00048576"/>
    </source>
</evidence>
<dbReference type="InterPro" id="IPR018311">
    <property type="entry name" value="Autoind_synth_CS"/>
</dbReference>
<dbReference type="GO" id="GO:0061579">
    <property type="term" value="F:N-acyl homoserine lactone synthase activity"/>
    <property type="evidence" value="ECO:0007669"/>
    <property type="project" value="UniProtKB-UniRule"/>
</dbReference>
<comment type="catalytic activity">
    <reaction evidence="7 9">
        <text>a fatty acyl-[ACP] + S-adenosyl-L-methionine = an N-acyl-L-homoserine lactone + S-methyl-5'-thioadenosine + holo-[ACP] + H(+)</text>
        <dbReference type="Rhea" id="RHEA:10096"/>
        <dbReference type="Rhea" id="RHEA-COMP:9685"/>
        <dbReference type="Rhea" id="RHEA-COMP:14125"/>
        <dbReference type="ChEBI" id="CHEBI:15378"/>
        <dbReference type="ChEBI" id="CHEBI:17509"/>
        <dbReference type="ChEBI" id="CHEBI:55474"/>
        <dbReference type="ChEBI" id="CHEBI:59789"/>
        <dbReference type="ChEBI" id="CHEBI:64479"/>
        <dbReference type="ChEBI" id="CHEBI:138651"/>
        <dbReference type="EC" id="2.3.1.184"/>
    </reaction>
</comment>
<dbReference type="PANTHER" id="PTHR39322:SF1">
    <property type="entry name" value="ISOVALERYL-HOMOSERINE LACTONE SYNTHASE"/>
    <property type="match status" value="1"/>
</dbReference>
<dbReference type="RefSeq" id="WP_123087560.1">
    <property type="nucleotide sequence ID" value="NZ_RIBS01000003.1"/>
</dbReference>
<keyword evidence="6 8" id="KW-0071">Autoinducer synthesis</keyword>